<dbReference type="PANTHER" id="PTHR36439">
    <property type="entry name" value="BLL4334 PROTEIN"/>
    <property type="match status" value="1"/>
</dbReference>
<reference evidence="1 2" key="1">
    <citation type="submission" date="2019-02" db="EMBL/GenBank/DDBJ databases">
        <title>Deep-cultivation of Planctomycetes and their phenomic and genomic characterization uncovers novel biology.</title>
        <authorList>
            <person name="Wiegand S."/>
            <person name="Jogler M."/>
            <person name="Boedeker C."/>
            <person name="Pinto D."/>
            <person name="Vollmers J."/>
            <person name="Rivas-Marin E."/>
            <person name="Kohn T."/>
            <person name="Peeters S.H."/>
            <person name="Heuer A."/>
            <person name="Rast P."/>
            <person name="Oberbeckmann S."/>
            <person name="Bunk B."/>
            <person name="Jeske O."/>
            <person name="Meyerdierks A."/>
            <person name="Storesund J.E."/>
            <person name="Kallscheuer N."/>
            <person name="Luecker S."/>
            <person name="Lage O.M."/>
            <person name="Pohl T."/>
            <person name="Merkel B.J."/>
            <person name="Hornburger P."/>
            <person name="Mueller R.-W."/>
            <person name="Bruemmer F."/>
            <person name="Labrenz M."/>
            <person name="Spormann A.M."/>
            <person name="Op den Camp H."/>
            <person name="Overmann J."/>
            <person name="Amann R."/>
            <person name="Jetten M.S.M."/>
            <person name="Mascher T."/>
            <person name="Medema M.H."/>
            <person name="Devos D.P."/>
            <person name="Kaster A.-K."/>
            <person name="Ovreas L."/>
            <person name="Rohde M."/>
            <person name="Galperin M.Y."/>
            <person name="Jogler C."/>
        </authorList>
    </citation>
    <scope>NUCLEOTIDE SEQUENCE [LARGE SCALE GENOMIC DNA]</scope>
    <source>
        <strain evidence="1 2">K23_9</strain>
    </source>
</reference>
<dbReference type="SUPFAM" id="SSF160379">
    <property type="entry name" value="SP0830-like"/>
    <property type="match status" value="1"/>
</dbReference>
<dbReference type="RefSeq" id="WP_145415704.1">
    <property type="nucleotide sequence ID" value="NZ_CP036526.1"/>
</dbReference>
<keyword evidence="2" id="KW-1185">Reference proteome</keyword>
<dbReference type="Gene3D" id="3.30.70.1280">
    <property type="entry name" value="SP0830-like domains"/>
    <property type="match status" value="1"/>
</dbReference>
<evidence type="ECO:0000313" key="1">
    <source>
        <dbReference type="EMBL" id="QDT08106.1"/>
    </source>
</evidence>
<dbReference type="InterPro" id="IPR012545">
    <property type="entry name" value="DUF1697"/>
</dbReference>
<dbReference type="PANTHER" id="PTHR36439:SF1">
    <property type="entry name" value="DUF1697 DOMAIN-CONTAINING PROTEIN"/>
    <property type="match status" value="1"/>
</dbReference>
<protein>
    <recommendedName>
        <fullName evidence="3">DUF1697 domain-containing protein</fullName>
    </recommendedName>
</protein>
<evidence type="ECO:0008006" key="3">
    <source>
        <dbReference type="Google" id="ProtNLM"/>
    </source>
</evidence>
<dbReference type="PIRSF" id="PIRSF008502">
    <property type="entry name" value="UCP008502"/>
    <property type="match status" value="1"/>
</dbReference>
<accession>A0A517NLU5</accession>
<gene>
    <name evidence="1" type="ORF">K239x_00350</name>
</gene>
<proteinExistence type="predicted"/>
<sequence>MTTWIAFFRGINVGGNNLLPMAKLRVDLEQLKLKNVRTYIQSGNVIFDSPIKTAATLAKKIAAQVETEHGFRPPVFVLKRDELQETIQSNPFPHAVADPKTLHVFFLGSQPAKPNLPAIEAAKKPTEQYELADRVFYLHAPDGIGRSKLAANVEKYLGVVATARNYRTIDKLLLMVT</sequence>
<name>A0A517NLU5_9BACT</name>
<dbReference type="Pfam" id="PF08002">
    <property type="entry name" value="DUF1697"/>
    <property type="match status" value="1"/>
</dbReference>
<dbReference type="OrthoDB" id="9806494at2"/>
<organism evidence="1 2">
    <name type="scientific">Stieleria marina</name>
    <dbReference type="NCBI Taxonomy" id="1930275"/>
    <lineage>
        <taxon>Bacteria</taxon>
        <taxon>Pseudomonadati</taxon>
        <taxon>Planctomycetota</taxon>
        <taxon>Planctomycetia</taxon>
        <taxon>Pirellulales</taxon>
        <taxon>Pirellulaceae</taxon>
        <taxon>Stieleria</taxon>
    </lineage>
</organism>
<evidence type="ECO:0000313" key="2">
    <source>
        <dbReference type="Proteomes" id="UP000319817"/>
    </source>
</evidence>
<dbReference type="EMBL" id="CP036526">
    <property type="protein sequence ID" value="QDT08106.1"/>
    <property type="molecule type" value="Genomic_DNA"/>
</dbReference>
<dbReference type="Proteomes" id="UP000319817">
    <property type="component" value="Chromosome"/>
</dbReference>
<dbReference type="AlphaFoldDB" id="A0A517NLU5"/>